<evidence type="ECO:0000256" key="1">
    <source>
        <dbReference type="ARBA" id="ARBA00005417"/>
    </source>
</evidence>
<accession>A0A4S4G6S3</accession>
<dbReference type="SMART" id="SM00382">
    <property type="entry name" value="AAA"/>
    <property type="match status" value="1"/>
</dbReference>
<protein>
    <submittedName>
        <fullName evidence="6">ATP-binding cassette domain-containing protein</fullName>
    </submittedName>
</protein>
<dbReference type="InterPro" id="IPR027417">
    <property type="entry name" value="P-loop_NTPase"/>
</dbReference>
<evidence type="ECO:0000256" key="2">
    <source>
        <dbReference type="ARBA" id="ARBA00022448"/>
    </source>
</evidence>
<dbReference type="InterPro" id="IPR003439">
    <property type="entry name" value="ABC_transporter-like_ATP-bd"/>
</dbReference>
<dbReference type="InterPro" id="IPR003593">
    <property type="entry name" value="AAA+_ATPase"/>
</dbReference>
<evidence type="ECO:0000256" key="4">
    <source>
        <dbReference type="ARBA" id="ARBA00022840"/>
    </source>
</evidence>
<dbReference type="Pfam" id="PF00005">
    <property type="entry name" value="ABC_tran"/>
    <property type="match status" value="1"/>
</dbReference>
<dbReference type="RefSeq" id="WP_136432391.1">
    <property type="nucleotide sequence ID" value="NZ_QZEA01000002.1"/>
</dbReference>
<keyword evidence="4 6" id="KW-0067">ATP-binding</keyword>
<dbReference type="GO" id="GO:0005524">
    <property type="term" value="F:ATP binding"/>
    <property type="evidence" value="ECO:0007669"/>
    <property type="project" value="UniProtKB-KW"/>
</dbReference>
<keyword evidence="3" id="KW-0547">Nucleotide-binding</keyword>
<dbReference type="InterPro" id="IPR017871">
    <property type="entry name" value="ABC_transporter-like_CS"/>
</dbReference>
<evidence type="ECO:0000313" key="6">
    <source>
        <dbReference type="EMBL" id="THG38824.1"/>
    </source>
</evidence>
<comment type="caution">
    <text evidence="6">The sequence shown here is derived from an EMBL/GenBank/DDBJ whole genome shotgun (WGS) entry which is preliminary data.</text>
</comment>
<feature type="domain" description="ABC transporter" evidence="5">
    <location>
        <begin position="3"/>
        <end position="218"/>
    </location>
</feature>
<organism evidence="6 7">
    <name type="scientific">Adlercreutzia caecimuris</name>
    <dbReference type="NCBI Taxonomy" id="671266"/>
    <lineage>
        <taxon>Bacteria</taxon>
        <taxon>Bacillati</taxon>
        <taxon>Actinomycetota</taxon>
        <taxon>Coriobacteriia</taxon>
        <taxon>Eggerthellales</taxon>
        <taxon>Eggerthellaceae</taxon>
        <taxon>Adlercreutzia</taxon>
    </lineage>
</organism>
<dbReference type="SUPFAM" id="SSF52540">
    <property type="entry name" value="P-loop containing nucleoside triphosphate hydrolases"/>
    <property type="match status" value="1"/>
</dbReference>
<comment type="similarity">
    <text evidence="1">Belongs to the ABC transporter superfamily.</text>
</comment>
<gene>
    <name evidence="6" type="ORF">E5986_00565</name>
</gene>
<keyword evidence="2" id="KW-0813">Transport</keyword>
<dbReference type="PANTHER" id="PTHR43335:SF4">
    <property type="entry name" value="ABC TRANSPORTER, ATP-BINDING PROTEIN"/>
    <property type="match status" value="1"/>
</dbReference>
<dbReference type="AlphaFoldDB" id="A0A4S4G6S3"/>
<reference evidence="6 7" key="1">
    <citation type="submission" date="2019-04" db="EMBL/GenBank/DDBJ databases">
        <title>Microbes associate with the intestines of laboratory mice.</title>
        <authorList>
            <person name="Navarre W."/>
            <person name="Wong E."/>
            <person name="Huang K.C."/>
            <person name="Tropini C."/>
            <person name="Ng K."/>
            <person name="Yu B."/>
        </authorList>
    </citation>
    <scope>NUCLEOTIDE SEQUENCE [LARGE SCALE GENOMIC DNA]</scope>
    <source>
        <strain evidence="6 7">NM80_B27</strain>
    </source>
</reference>
<evidence type="ECO:0000256" key="3">
    <source>
        <dbReference type="ARBA" id="ARBA00022741"/>
    </source>
</evidence>
<dbReference type="PANTHER" id="PTHR43335">
    <property type="entry name" value="ABC TRANSPORTER, ATP-BINDING PROTEIN"/>
    <property type="match status" value="1"/>
</dbReference>
<dbReference type="Proteomes" id="UP000308978">
    <property type="component" value="Unassembled WGS sequence"/>
</dbReference>
<dbReference type="PROSITE" id="PS50893">
    <property type="entry name" value="ABC_TRANSPORTER_2"/>
    <property type="match status" value="1"/>
</dbReference>
<name>A0A4S4G6S3_9ACTN</name>
<sequence length="219" mass="23736">MGIEVKHVTKHIRGVTILDDVSLSVSNGAIAAIAGPNGSGKTMLMRLIAGLITPDEGSVVVDGATIGIDRAFPESMGILIESPQFLSAYTGRMNLCLLASIRDKVGGEAIDKVLEEVGLRKDDKRPFRKYSLGMKQRLGLAAAVLESPSVLLLDEPSNALDRDGVRMLRRLILKERERGAAVLWACHDRELMESLSDEVYYLAEGHIDGHEIFAGRGLS</sequence>
<dbReference type="Gene3D" id="3.40.50.300">
    <property type="entry name" value="P-loop containing nucleotide triphosphate hydrolases"/>
    <property type="match status" value="1"/>
</dbReference>
<dbReference type="PROSITE" id="PS00211">
    <property type="entry name" value="ABC_TRANSPORTER_1"/>
    <property type="match status" value="1"/>
</dbReference>
<dbReference type="GO" id="GO:0016887">
    <property type="term" value="F:ATP hydrolysis activity"/>
    <property type="evidence" value="ECO:0007669"/>
    <property type="project" value="InterPro"/>
</dbReference>
<evidence type="ECO:0000313" key="7">
    <source>
        <dbReference type="Proteomes" id="UP000308978"/>
    </source>
</evidence>
<dbReference type="EMBL" id="SSTJ01000001">
    <property type="protein sequence ID" value="THG38824.1"/>
    <property type="molecule type" value="Genomic_DNA"/>
</dbReference>
<proteinExistence type="inferred from homology"/>
<evidence type="ECO:0000259" key="5">
    <source>
        <dbReference type="PROSITE" id="PS50893"/>
    </source>
</evidence>